<dbReference type="Proteomes" id="UP000054053">
    <property type="component" value="Unassembled WGS sequence"/>
</dbReference>
<evidence type="ECO:0000256" key="1">
    <source>
        <dbReference type="ARBA" id="ARBA00004741"/>
    </source>
</evidence>
<dbReference type="SUPFAM" id="SSF51735">
    <property type="entry name" value="NAD(P)-binding Rossmann-fold domains"/>
    <property type="match status" value="1"/>
</dbReference>
<dbReference type="InterPro" id="IPR001086">
    <property type="entry name" value="Preph_deHydtase"/>
</dbReference>
<feature type="compositionally biased region" description="Polar residues" evidence="8">
    <location>
        <begin position="499"/>
        <end position="512"/>
    </location>
</feature>
<reference evidence="11" key="1">
    <citation type="journal article" date="2016" name="Genome Announc.">
        <title>Genome sequence of Ustilaginoidea virens IPU010, a rice pathogenic fungus causing false smut.</title>
        <authorList>
            <person name="Kumagai T."/>
            <person name="Ishii T."/>
            <person name="Terai G."/>
            <person name="Umemura M."/>
            <person name="Machida M."/>
            <person name="Asai K."/>
        </authorList>
    </citation>
    <scope>NUCLEOTIDE SEQUENCE [LARGE SCALE GENOMIC DNA]</scope>
    <source>
        <strain evidence="11">IPU010</strain>
    </source>
</reference>
<dbReference type="Pfam" id="PF16363">
    <property type="entry name" value="GDP_Man_Dehyd"/>
    <property type="match status" value="1"/>
</dbReference>
<keyword evidence="3" id="KW-0028">Amino-acid biosynthesis</keyword>
<gene>
    <name evidence="10" type="ORF">UVI_02038450</name>
</gene>
<proteinExistence type="predicted"/>
<dbReference type="PROSITE" id="PS51171">
    <property type="entry name" value="PREPHENATE_DEHYDR_3"/>
    <property type="match status" value="1"/>
</dbReference>
<feature type="compositionally biased region" description="Basic residues" evidence="8">
    <location>
        <begin position="55"/>
        <end position="64"/>
    </location>
</feature>
<accession>A0A1B5KT28</accession>
<comment type="caution">
    <text evidence="10">The sequence shown here is derived from an EMBL/GenBank/DDBJ whole genome shotgun (WGS) entry which is preliminary data.</text>
</comment>
<evidence type="ECO:0000256" key="3">
    <source>
        <dbReference type="ARBA" id="ARBA00022605"/>
    </source>
</evidence>
<keyword evidence="6" id="KW-0456">Lyase</keyword>
<evidence type="ECO:0000313" key="11">
    <source>
        <dbReference type="Proteomes" id="UP000054053"/>
    </source>
</evidence>
<keyword evidence="5" id="KW-0584">Phenylalanine biosynthesis</keyword>
<dbReference type="PANTHER" id="PTHR43000">
    <property type="entry name" value="DTDP-D-GLUCOSE 4,6-DEHYDRATASE-RELATED"/>
    <property type="match status" value="1"/>
</dbReference>
<keyword evidence="4" id="KW-0057">Aromatic amino acid biosynthesis</keyword>
<protein>
    <recommendedName>
        <fullName evidence="2">prephenate dehydratase</fullName>
        <ecNumber evidence="2">4.2.1.51</ecNumber>
    </recommendedName>
</protein>
<dbReference type="InterPro" id="IPR045865">
    <property type="entry name" value="ACT-like_dom_sf"/>
</dbReference>
<evidence type="ECO:0000256" key="6">
    <source>
        <dbReference type="ARBA" id="ARBA00023239"/>
    </source>
</evidence>
<evidence type="ECO:0000259" key="9">
    <source>
        <dbReference type="PROSITE" id="PS51171"/>
    </source>
</evidence>
<evidence type="ECO:0000256" key="7">
    <source>
        <dbReference type="ARBA" id="ARBA00047848"/>
    </source>
</evidence>
<dbReference type="EC" id="4.2.1.51" evidence="2"/>
<dbReference type="Gene3D" id="3.90.25.10">
    <property type="entry name" value="UDP-galactose 4-epimerase, domain 1"/>
    <property type="match status" value="1"/>
</dbReference>
<comment type="catalytic activity">
    <reaction evidence="7">
        <text>prephenate + H(+) = 3-phenylpyruvate + CO2 + H2O</text>
        <dbReference type="Rhea" id="RHEA:21648"/>
        <dbReference type="ChEBI" id="CHEBI:15377"/>
        <dbReference type="ChEBI" id="CHEBI:15378"/>
        <dbReference type="ChEBI" id="CHEBI:16526"/>
        <dbReference type="ChEBI" id="CHEBI:18005"/>
        <dbReference type="ChEBI" id="CHEBI:29934"/>
        <dbReference type="EC" id="4.2.1.51"/>
    </reaction>
</comment>
<dbReference type="GO" id="GO:0004664">
    <property type="term" value="F:prephenate dehydratase activity"/>
    <property type="evidence" value="ECO:0007669"/>
    <property type="project" value="UniProtKB-EC"/>
</dbReference>
<name>A0A1B5KT28_USTVR</name>
<dbReference type="AlphaFoldDB" id="A0A1B5KT28"/>
<evidence type="ECO:0000256" key="2">
    <source>
        <dbReference type="ARBA" id="ARBA00013147"/>
    </source>
</evidence>
<feature type="compositionally biased region" description="Basic and acidic residues" evidence="8">
    <location>
        <begin position="44"/>
        <end position="54"/>
    </location>
</feature>
<evidence type="ECO:0000256" key="5">
    <source>
        <dbReference type="ARBA" id="ARBA00023222"/>
    </source>
</evidence>
<dbReference type="InterPro" id="IPR018528">
    <property type="entry name" value="Preph_deHydtase_CS"/>
</dbReference>
<dbReference type="EMBL" id="BBTG02000020">
    <property type="protein sequence ID" value="GAO14061.1"/>
    <property type="molecule type" value="Genomic_DNA"/>
</dbReference>
<dbReference type="SUPFAM" id="SSF55021">
    <property type="entry name" value="ACT-like"/>
    <property type="match status" value="1"/>
</dbReference>
<dbReference type="InterPro" id="IPR036291">
    <property type="entry name" value="NAD(P)-bd_dom_sf"/>
</dbReference>
<dbReference type="SUPFAM" id="SSF53850">
    <property type="entry name" value="Periplasmic binding protein-like II"/>
    <property type="match status" value="2"/>
</dbReference>
<feature type="region of interest" description="Disordered" evidence="8">
    <location>
        <begin position="488"/>
        <end position="522"/>
    </location>
</feature>
<dbReference type="Gene3D" id="3.30.70.260">
    <property type="match status" value="1"/>
</dbReference>
<comment type="pathway">
    <text evidence="1">Amino-acid biosynthesis; L-phenylalanine biosynthesis; phenylpyruvate from prephenate: step 1/1.</text>
</comment>
<feature type="region of interest" description="Disordered" evidence="8">
    <location>
        <begin position="29"/>
        <end position="64"/>
    </location>
</feature>
<evidence type="ECO:0000313" key="10">
    <source>
        <dbReference type="EMBL" id="GAO14061.1"/>
    </source>
</evidence>
<dbReference type="FunFam" id="3.40.190.10:FF:000034">
    <property type="entry name" value="Chorismate mutase/prephenate dehydratase"/>
    <property type="match status" value="1"/>
</dbReference>
<sequence length="978" mass="109799">MTRQFLKSIKPGPSRNLLGQVKMMLSAATTSSLSSGPEPANLKDVTDERKEKIKNPKAKRKARRTTVHKVTGESVNGTCEYIRNANVWETAPILKGTTCFDHRADVKNIMVTGGAGFMRNFTFYHGDLTNPTQVLDCMERYEIDTVLHFAAQSHVDLSFGKAYSFTHDNVYGTHVLLESCRKVKVRRFIHISTDEVYGEVKEDDDDLVESSILSPTNPYAASKAAAEMLVQSYNKSFKLPTIIVRSNNVYGPHQYPEKIIPKFTCLLNRKRPVVLHGDGRPTRRYLYAGDATDAFDTILHKGQSGRVYNVGSPDEVSNLELCSKLLDMMAIEHETSAQLRQWIKYTHDRPFNDRRYAIDCTELRMLGWKQKTSLEQGLRITVDWYCKYGESWWGDISHVLTPFPVVREGHIMPDMAEPLIRDDPVDPDVFDETQDGQVTAGVVPFENSTNGSVVFTLDNLADRDGKYKDIIVDGEIFVDVHHCLLGRRDPNDKLEESQDGSGTCTPTASDPSPTKPRSKPLSSLGHLKRVYSHPQAFGQCNAFISTYLKGVEIFEVSSTSKAAEIVSQDTTGTWAAISNQLASSLYGLEFLGKNIEDRQDNTTRFLIIGTQTAVPEDWGLQKQSAATSGSKSLVSLTVPHTCPGALADVLGCFRDFNLNLTSINSRPSLVAPFQGSSTQSLWARELDYREINGRTYCKEYYMPNDEVEQLRLTVQHQVFLQAFDGEVTNAQVSQPTNVLDVGTGTGDWAIRFAELFPDCEVVGTDIAAIQETRGVPMNVFFEIEDAEEWDRPLDHYDLVHLRCMEGAFRDWQALYKNIYDSLKPGGWVEIADMDGNEGLYQFFSKFSPGAPIFRLMDDFIAGAEKSGRRRGIFHLEPSYFREAGFVDIAVTEHTFHMAVNDESIGKLWLVTWLDGLEAYCLRILTEQMGWNADDVREGLRQTASEIAERAHDEEACKAMCINMRIVLARKPFATDSAA</sequence>
<dbReference type="CDD" id="cd02440">
    <property type="entry name" value="AdoMet_MTases"/>
    <property type="match status" value="1"/>
</dbReference>
<organism evidence="10 11">
    <name type="scientific">Ustilaginoidea virens</name>
    <name type="common">Rice false smut fungus</name>
    <name type="synonym">Villosiclava virens</name>
    <dbReference type="NCBI Taxonomy" id="1159556"/>
    <lineage>
        <taxon>Eukaryota</taxon>
        <taxon>Fungi</taxon>
        <taxon>Dikarya</taxon>
        <taxon>Ascomycota</taxon>
        <taxon>Pezizomycotina</taxon>
        <taxon>Sordariomycetes</taxon>
        <taxon>Hypocreomycetidae</taxon>
        <taxon>Hypocreales</taxon>
        <taxon>Clavicipitaceae</taxon>
        <taxon>Ustilaginoidea</taxon>
    </lineage>
</organism>
<dbReference type="InterPro" id="IPR029063">
    <property type="entry name" value="SAM-dependent_MTases_sf"/>
</dbReference>
<dbReference type="Gene3D" id="3.40.50.720">
    <property type="entry name" value="NAD(P)-binding Rossmann-like Domain"/>
    <property type="match status" value="1"/>
</dbReference>
<feature type="domain" description="Prephenate dehydratase" evidence="9">
    <location>
        <begin position="396"/>
        <end position="610"/>
    </location>
</feature>
<dbReference type="Pfam" id="PF13489">
    <property type="entry name" value="Methyltransf_23"/>
    <property type="match status" value="1"/>
</dbReference>
<dbReference type="Gene3D" id="3.40.190.10">
    <property type="entry name" value="Periplasmic binding protein-like II"/>
    <property type="match status" value="2"/>
</dbReference>
<dbReference type="SUPFAM" id="SSF53335">
    <property type="entry name" value="S-adenosyl-L-methionine-dependent methyltransferases"/>
    <property type="match status" value="1"/>
</dbReference>
<evidence type="ECO:0000256" key="8">
    <source>
        <dbReference type="SAM" id="MobiDB-lite"/>
    </source>
</evidence>
<dbReference type="Gene3D" id="3.40.50.150">
    <property type="entry name" value="Vaccinia Virus protein VP39"/>
    <property type="match status" value="1"/>
</dbReference>
<dbReference type="CDD" id="cd13532">
    <property type="entry name" value="PBP2_PDT_like"/>
    <property type="match status" value="1"/>
</dbReference>
<dbReference type="PROSITE" id="PS00857">
    <property type="entry name" value="PREPHENATE_DEHYDR_1"/>
    <property type="match status" value="1"/>
</dbReference>
<dbReference type="InterPro" id="IPR016040">
    <property type="entry name" value="NAD(P)-bd_dom"/>
</dbReference>
<dbReference type="GO" id="GO:0009094">
    <property type="term" value="P:L-phenylalanine biosynthetic process"/>
    <property type="evidence" value="ECO:0007669"/>
    <property type="project" value="UniProtKB-KW"/>
</dbReference>
<dbReference type="Pfam" id="PF00800">
    <property type="entry name" value="PDT"/>
    <property type="match status" value="1"/>
</dbReference>
<evidence type="ECO:0000256" key="4">
    <source>
        <dbReference type="ARBA" id="ARBA00023141"/>
    </source>
</evidence>